<comment type="caution">
    <text evidence="1">The sequence shown here is derived from an EMBL/GenBank/DDBJ whole genome shotgun (WGS) entry which is preliminary data.</text>
</comment>
<proteinExistence type="predicted"/>
<gene>
    <name evidence="1" type="ORF">AN484_27730</name>
</gene>
<evidence type="ECO:0000313" key="2">
    <source>
        <dbReference type="Proteomes" id="UP000092093"/>
    </source>
</evidence>
<sequence length="79" mass="8693">MKHADLTRPQNVRSESDEGAPFFGLSLRVAVNVAAQQEGSPRIAGNQRVVAQPFFLKGANRKARDVLDLRLFKSSSLRA</sequence>
<accession>A0A1B7W6B6</accession>
<dbReference type="EMBL" id="LJOW01000743">
    <property type="protein sequence ID" value="OBQ32701.1"/>
    <property type="molecule type" value="Genomic_DNA"/>
</dbReference>
<dbReference type="Proteomes" id="UP000092093">
    <property type="component" value="Unassembled WGS sequence"/>
</dbReference>
<dbReference type="AlphaFoldDB" id="A0A1B7W6B6"/>
<organism evidence="1 2">
    <name type="scientific">Aphanizomenon flos-aquae WA102</name>
    <dbReference type="NCBI Taxonomy" id="1710896"/>
    <lineage>
        <taxon>Bacteria</taxon>
        <taxon>Bacillati</taxon>
        <taxon>Cyanobacteriota</taxon>
        <taxon>Cyanophyceae</taxon>
        <taxon>Nostocales</taxon>
        <taxon>Aphanizomenonaceae</taxon>
        <taxon>Aphanizomenon</taxon>
    </lineage>
</organism>
<evidence type="ECO:0000313" key="1">
    <source>
        <dbReference type="EMBL" id="OBQ32701.1"/>
    </source>
</evidence>
<reference evidence="1 2" key="1">
    <citation type="submission" date="2015-09" db="EMBL/GenBank/DDBJ databases">
        <title>Aphanizomenon flos-aquae WA102.</title>
        <authorList>
            <person name="Driscoll C."/>
        </authorList>
    </citation>
    <scope>NUCLEOTIDE SEQUENCE [LARGE SCALE GENOMIC DNA]</scope>
    <source>
        <strain evidence="1">WA102</strain>
    </source>
</reference>
<protein>
    <submittedName>
        <fullName evidence="1">Uncharacterized protein</fullName>
    </submittedName>
</protein>
<name>A0A1B7W6B6_APHFL</name>